<feature type="transmembrane region" description="Helical" evidence="7">
    <location>
        <begin position="408"/>
        <end position="428"/>
    </location>
</feature>
<dbReference type="PROSITE" id="PS50850">
    <property type="entry name" value="MFS"/>
    <property type="match status" value="1"/>
</dbReference>
<comment type="caution">
    <text evidence="9">The sequence shown here is derived from an EMBL/GenBank/DDBJ whole genome shotgun (WGS) entry which is preliminary data.</text>
</comment>
<proteinExistence type="predicted"/>
<dbReference type="Gene3D" id="1.20.1250.20">
    <property type="entry name" value="MFS general substrate transporter like domains"/>
    <property type="match status" value="2"/>
</dbReference>
<dbReference type="EMBL" id="JAAOAM010000062">
    <property type="protein sequence ID" value="KAF5552188.1"/>
    <property type="molecule type" value="Genomic_DNA"/>
</dbReference>
<evidence type="ECO:0000256" key="6">
    <source>
        <dbReference type="ARBA" id="ARBA00023180"/>
    </source>
</evidence>
<feature type="transmembrane region" description="Helical" evidence="7">
    <location>
        <begin position="468"/>
        <end position="490"/>
    </location>
</feature>
<dbReference type="Proteomes" id="UP000522262">
    <property type="component" value="Unassembled WGS sequence"/>
</dbReference>
<feature type="domain" description="Major facilitator superfamily (MFS) profile" evidence="8">
    <location>
        <begin position="342"/>
        <end position="762"/>
    </location>
</feature>
<feature type="transmembrane region" description="Helical" evidence="7">
    <location>
        <begin position="701"/>
        <end position="720"/>
    </location>
</feature>
<evidence type="ECO:0000259" key="8">
    <source>
        <dbReference type="PROSITE" id="PS50850"/>
    </source>
</evidence>
<dbReference type="AlphaFoldDB" id="A0A8H5N565"/>
<keyword evidence="2" id="KW-0813">Transport</keyword>
<dbReference type="SUPFAM" id="SSF103473">
    <property type="entry name" value="MFS general substrate transporter"/>
    <property type="match status" value="1"/>
</dbReference>
<keyword evidence="3 7" id="KW-0812">Transmembrane</keyword>
<organism evidence="9 10">
    <name type="scientific">Fusarium mexicanum</name>
    <dbReference type="NCBI Taxonomy" id="751941"/>
    <lineage>
        <taxon>Eukaryota</taxon>
        <taxon>Fungi</taxon>
        <taxon>Dikarya</taxon>
        <taxon>Ascomycota</taxon>
        <taxon>Pezizomycotina</taxon>
        <taxon>Sordariomycetes</taxon>
        <taxon>Hypocreomycetidae</taxon>
        <taxon>Hypocreales</taxon>
        <taxon>Nectriaceae</taxon>
        <taxon>Fusarium</taxon>
        <taxon>Fusarium fujikuroi species complex</taxon>
    </lineage>
</organism>
<evidence type="ECO:0000256" key="3">
    <source>
        <dbReference type="ARBA" id="ARBA00022692"/>
    </source>
</evidence>
<dbReference type="GO" id="GO:0022857">
    <property type="term" value="F:transmembrane transporter activity"/>
    <property type="evidence" value="ECO:0007669"/>
    <property type="project" value="InterPro"/>
</dbReference>
<feature type="transmembrane region" description="Helical" evidence="7">
    <location>
        <begin position="377"/>
        <end position="396"/>
    </location>
</feature>
<dbReference type="Gene3D" id="3.20.20.140">
    <property type="entry name" value="Metal-dependent hydrolases"/>
    <property type="match status" value="1"/>
</dbReference>
<dbReference type="Pfam" id="PF04909">
    <property type="entry name" value="Amidohydro_2"/>
    <property type="match status" value="1"/>
</dbReference>
<keyword evidence="5 7" id="KW-0472">Membrane</keyword>
<dbReference type="Pfam" id="PF07690">
    <property type="entry name" value="MFS_1"/>
    <property type="match status" value="1"/>
</dbReference>
<evidence type="ECO:0000256" key="5">
    <source>
        <dbReference type="ARBA" id="ARBA00023136"/>
    </source>
</evidence>
<dbReference type="PANTHER" id="PTHR43791:SF92">
    <property type="entry name" value="AGL026WP"/>
    <property type="match status" value="1"/>
</dbReference>
<name>A0A8H5N565_9HYPO</name>
<feature type="transmembrane region" description="Helical" evidence="7">
    <location>
        <begin position="609"/>
        <end position="631"/>
    </location>
</feature>
<feature type="transmembrane region" description="Helical" evidence="7">
    <location>
        <begin position="502"/>
        <end position="524"/>
    </location>
</feature>
<evidence type="ECO:0000256" key="7">
    <source>
        <dbReference type="SAM" id="Phobius"/>
    </source>
</evidence>
<dbReference type="InterPro" id="IPR036259">
    <property type="entry name" value="MFS_trans_sf"/>
</dbReference>
<comment type="subcellular location">
    <subcellularLocation>
        <location evidence="1">Membrane</location>
        <topology evidence="1">Multi-pass membrane protein</topology>
    </subcellularLocation>
</comment>
<dbReference type="InterPro" id="IPR011701">
    <property type="entry name" value="MFS"/>
</dbReference>
<dbReference type="InterPro" id="IPR006680">
    <property type="entry name" value="Amidohydro-rel"/>
</dbReference>
<reference evidence="9 10" key="1">
    <citation type="submission" date="2020-05" db="EMBL/GenBank/DDBJ databases">
        <title>Identification and distribution of gene clusters putatively required for synthesis of sphingolipid metabolism inhibitors in phylogenetically diverse species of the filamentous fungus Fusarium.</title>
        <authorList>
            <person name="Kim H.-S."/>
            <person name="Busman M."/>
            <person name="Brown D.W."/>
            <person name="Divon H."/>
            <person name="Uhlig S."/>
            <person name="Proctor R.H."/>
        </authorList>
    </citation>
    <scope>NUCLEOTIDE SEQUENCE [LARGE SCALE GENOMIC DNA]</scope>
    <source>
        <strain evidence="9 10">NRRL 53147</strain>
    </source>
</reference>
<dbReference type="SUPFAM" id="SSF51556">
    <property type="entry name" value="Metallo-dependent hydrolases"/>
    <property type="match status" value="1"/>
</dbReference>
<dbReference type="FunFam" id="1.20.1250.20:FF:000057">
    <property type="entry name" value="MFS general substrate transporter"/>
    <property type="match status" value="1"/>
</dbReference>
<feature type="transmembrane region" description="Helical" evidence="7">
    <location>
        <begin position="434"/>
        <end position="456"/>
    </location>
</feature>
<keyword evidence="10" id="KW-1185">Reference proteome</keyword>
<sequence>MPVPILPPAAWNSHVHCFDPERHPFKATRAYTPQPAALKDLIHNSKADNVMLIQATIEDGLEGLLEHLQQCRDMYPDKHVRGTIFWDPGSTGLKSLTEFDYEKLHNAGVRSTRIHGSYGGSGDDVSWVIQQFLDVVSHCPLRKYNWSISAQLPLKTWPSIAETLSYHPELKDIPIIIDHNASATPSDINSPLFTFLLHFLTSPNTYIKLGALHRRSSPISQMEHIIKAIANTAPDSILWGSDWPHCNAAIRELTPTPPLEVDTDHELGLLRDWLTEEQWEPICNMDSSKSQVDDVTVLKSTGEEVENVATKQLTLLDTYRSYTPEFSKETEAQLVRKIDLRLLPLIVTIYLFNYLDRNSITQARLYGLQEDTHVKGVTYQTAISIFSAGYIMMQLPSTMIMTKMQPHIFLPGCIILWACVSACTSATSSPAGLLVVRFILGVVEAPFFPGAIYYLSTWYTKKELGIRMALLVCGILLSNCFAGLISAGILSGMAGVGHLAAWRWLFILEGLATIVIGVVAFFLLPDYPGTTTWLTEEERVVAQGRLAVDAGSEEILGEEEITMKQAILSAVRDYRVWLFACLQMSTTASISFSHFFPTLIKQLGFKDNTIVLLLTAPPYLFSFIWALSFVWDADRRQKRSPHAAISGLTAIAATIALVAITDQKWPRYALTFLVSAGTFGIYSTTYPWLSSTIVQPRVKRAASIGIANTLANSASLFANYFWLDQYGPDFRVSWACILAFQGLGFACIMGLRYSLKRANKAFDELSATVDETSEESVNRLDKDTQRAVLNGFRFIT</sequence>
<feature type="transmembrane region" description="Helical" evidence="7">
    <location>
        <begin position="576"/>
        <end position="597"/>
    </location>
</feature>
<protein>
    <submittedName>
        <fullName evidence="9">Major facilitator superfamily transporter</fullName>
    </submittedName>
</protein>
<accession>A0A8H5N565</accession>
<dbReference type="InterPro" id="IPR032466">
    <property type="entry name" value="Metal_Hydrolase"/>
</dbReference>
<dbReference type="GO" id="GO:0016020">
    <property type="term" value="C:membrane"/>
    <property type="evidence" value="ECO:0007669"/>
    <property type="project" value="UniProtKB-SubCell"/>
</dbReference>
<gene>
    <name evidence="9" type="ORF">FMEXI_2997</name>
</gene>
<keyword evidence="4 7" id="KW-1133">Transmembrane helix</keyword>
<dbReference type="GO" id="GO:0016787">
    <property type="term" value="F:hydrolase activity"/>
    <property type="evidence" value="ECO:0007669"/>
    <property type="project" value="InterPro"/>
</dbReference>
<evidence type="ECO:0000256" key="4">
    <source>
        <dbReference type="ARBA" id="ARBA00022989"/>
    </source>
</evidence>
<feature type="transmembrane region" description="Helical" evidence="7">
    <location>
        <begin position="667"/>
        <end position="689"/>
    </location>
</feature>
<evidence type="ECO:0000313" key="9">
    <source>
        <dbReference type="EMBL" id="KAF5552188.1"/>
    </source>
</evidence>
<dbReference type="PANTHER" id="PTHR43791">
    <property type="entry name" value="PERMEASE-RELATED"/>
    <property type="match status" value="1"/>
</dbReference>
<evidence type="ECO:0000256" key="2">
    <source>
        <dbReference type="ARBA" id="ARBA00022448"/>
    </source>
</evidence>
<evidence type="ECO:0000256" key="1">
    <source>
        <dbReference type="ARBA" id="ARBA00004141"/>
    </source>
</evidence>
<evidence type="ECO:0000313" key="10">
    <source>
        <dbReference type="Proteomes" id="UP000522262"/>
    </source>
</evidence>
<keyword evidence="6" id="KW-0325">Glycoprotein</keyword>
<feature type="transmembrane region" description="Helical" evidence="7">
    <location>
        <begin position="732"/>
        <end position="751"/>
    </location>
</feature>
<dbReference type="InterPro" id="IPR020846">
    <property type="entry name" value="MFS_dom"/>
</dbReference>
<feature type="transmembrane region" description="Helical" evidence="7">
    <location>
        <begin position="643"/>
        <end position="661"/>
    </location>
</feature>